<dbReference type="AlphaFoldDB" id="A0A844GGQ8"/>
<keyword evidence="13" id="KW-1185">Reference proteome</keyword>
<protein>
    <submittedName>
        <fullName evidence="12">Tyrosine-type recombinase/integrase</fullName>
    </submittedName>
</protein>
<dbReference type="InterPro" id="IPR050090">
    <property type="entry name" value="Tyrosine_recombinase_XerCD"/>
</dbReference>
<dbReference type="InterPro" id="IPR011010">
    <property type="entry name" value="DNA_brk_join_enz"/>
</dbReference>
<dbReference type="Gene3D" id="1.10.443.10">
    <property type="entry name" value="Intergrase catalytic core"/>
    <property type="match status" value="1"/>
</dbReference>
<accession>A0A844GGQ8</accession>
<evidence type="ECO:0000256" key="2">
    <source>
        <dbReference type="ARBA" id="ARBA00022490"/>
    </source>
</evidence>
<dbReference type="PROSITE" id="PS51900">
    <property type="entry name" value="CB"/>
    <property type="match status" value="1"/>
</dbReference>
<dbReference type="GO" id="GO:0006310">
    <property type="term" value="P:DNA recombination"/>
    <property type="evidence" value="ECO:0007669"/>
    <property type="project" value="UniProtKB-KW"/>
</dbReference>
<evidence type="ECO:0000256" key="1">
    <source>
        <dbReference type="ARBA" id="ARBA00004496"/>
    </source>
</evidence>
<evidence type="ECO:0000256" key="8">
    <source>
        <dbReference type="ARBA" id="ARBA00023306"/>
    </source>
</evidence>
<name>A0A844GGQ8_9NEIS</name>
<proteinExistence type="predicted"/>
<comment type="caution">
    <text evidence="12">The sequence shown here is derived from an EMBL/GenBank/DDBJ whole genome shotgun (WGS) entry which is preliminary data.</text>
</comment>
<dbReference type="PROSITE" id="PS51898">
    <property type="entry name" value="TYR_RECOMBINASE"/>
    <property type="match status" value="1"/>
</dbReference>
<dbReference type="PANTHER" id="PTHR30349">
    <property type="entry name" value="PHAGE INTEGRASE-RELATED"/>
    <property type="match status" value="1"/>
</dbReference>
<dbReference type="GO" id="GO:0005737">
    <property type="term" value="C:cytoplasm"/>
    <property type="evidence" value="ECO:0007669"/>
    <property type="project" value="UniProtKB-SubCell"/>
</dbReference>
<dbReference type="Pfam" id="PF00589">
    <property type="entry name" value="Phage_integrase"/>
    <property type="match status" value="1"/>
</dbReference>
<evidence type="ECO:0000313" key="12">
    <source>
        <dbReference type="EMBL" id="MTD33864.1"/>
    </source>
</evidence>
<organism evidence="12 13">
    <name type="scientific">Paludibacterium denitrificans</name>
    <dbReference type="NCBI Taxonomy" id="2675226"/>
    <lineage>
        <taxon>Bacteria</taxon>
        <taxon>Pseudomonadati</taxon>
        <taxon>Pseudomonadota</taxon>
        <taxon>Betaproteobacteria</taxon>
        <taxon>Neisseriales</taxon>
        <taxon>Chromobacteriaceae</taxon>
        <taxon>Paludibacterium</taxon>
    </lineage>
</organism>
<evidence type="ECO:0000313" key="13">
    <source>
        <dbReference type="Proteomes" id="UP000446658"/>
    </source>
</evidence>
<dbReference type="InterPro" id="IPR010998">
    <property type="entry name" value="Integrase_recombinase_N"/>
</dbReference>
<evidence type="ECO:0000256" key="3">
    <source>
        <dbReference type="ARBA" id="ARBA00022618"/>
    </source>
</evidence>
<feature type="domain" description="Core-binding (CB)" evidence="11">
    <location>
        <begin position="34"/>
        <end position="148"/>
    </location>
</feature>
<evidence type="ECO:0000256" key="7">
    <source>
        <dbReference type="ARBA" id="ARBA00023172"/>
    </source>
</evidence>
<sequence length="350" mass="40147">MAFPILAYPDDARLVPGQHPGWNRADGACLIEASSDVEAVLTWLKEYRSQPRTLDVYRKEAERFLLWASQRRGKTLSDLTRDDVLDYDRFMESPDRDWCGPTRPRTHPDWKPFAYWPSKTGAAAKGGLSVGSRQQAKTILSNLYNYLVQAGYLRHNPFALKRGRTKGIKTIHEDRILEHEALEFLMRWLNDWPTETERDVQHAERARWLISLYYYSAARLREVTRATMGEIRLIRGQWWWKVLGKGEKQGDVPVNKALLEALKRYRQHLGLAELPSPSDTTPLVCSLYRKKHDPGYSAMSAAGIHKCMKDIMQRAADDASLAGHDTVAAQLRRASTHWLRHSSASHQLDA</sequence>
<dbReference type="InterPro" id="IPR002104">
    <property type="entry name" value="Integrase_catalytic"/>
</dbReference>
<keyword evidence="3" id="KW-0132">Cell division</keyword>
<dbReference type="InterPro" id="IPR044068">
    <property type="entry name" value="CB"/>
</dbReference>
<evidence type="ECO:0000259" key="11">
    <source>
        <dbReference type="PROSITE" id="PS51900"/>
    </source>
</evidence>
<dbReference type="SUPFAM" id="SSF56349">
    <property type="entry name" value="DNA breaking-rejoining enzymes"/>
    <property type="match status" value="1"/>
</dbReference>
<dbReference type="GO" id="GO:0051301">
    <property type="term" value="P:cell division"/>
    <property type="evidence" value="ECO:0007669"/>
    <property type="project" value="UniProtKB-KW"/>
</dbReference>
<dbReference type="GO" id="GO:0007059">
    <property type="term" value="P:chromosome segregation"/>
    <property type="evidence" value="ECO:0007669"/>
    <property type="project" value="UniProtKB-KW"/>
</dbReference>
<keyword evidence="7" id="KW-0233">DNA recombination</keyword>
<comment type="subcellular location">
    <subcellularLocation>
        <location evidence="1">Cytoplasm</location>
    </subcellularLocation>
</comment>
<evidence type="ECO:0000256" key="9">
    <source>
        <dbReference type="PROSITE-ProRule" id="PRU01248"/>
    </source>
</evidence>
<evidence type="ECO:0000256" key="6">
    <source>
        <dbReference type="ARBA" id="ARBA00023125"/>
    </source>
</evidence>
<dbReference type="Proteomes" id="UP000446658">
    <property type="component" value="Unassembled WGS sequence"/>
</dbReference>
<dbReference type="Gene3D" id="1.10.150.130">
    <property type="match status" value="1"/>
</dbReference>
<feature type="domain" description="Tyr recombinase" evidence="10">
    <location>
        <begin position="172"/>
        <end position="350"/>
    </location>
</feature>
<dbReference type="RefSeq" id="WP_230371011.1">
    <property type="nucleotide sequence ID" value="NZ_WLYX01000001.1"/>
</dbReference>
<evidence type="ECO:0000256" key="4">
    <source>
        <dbReference type="ARBA" id="ARBA00022829"/>
    </source>
</evidence>
<keyword evidence="8" id="KW-0131">Cell cycle</keyword>
<keyword evidence="5" id="KW-0229">DNA integration</keyword>
<keyword evidence="6 9" id="KW-0238">DNA-binding</keyword>
<evidence type="ECO:0000259" key="10">
    <source>
        <dbReference type="PROSITE" id="PS51898"/>
    </source>
</evidence>
<dbReference type="GO" id="GO:0003677">
    <property type="term" value="F:DNA binding"/>
    <property type="evidence" value="ECO:0007669"/>
    <property type="project" value="UniProtKB-UniRule"/>
</dbReference>
<dbReference type="EMBL" id="WLYX01000001">
    <property type="protein sequence ID" value="MTD33864.1"/>
    <property type="molecule type" value="Genomic_DNA"/>
</dbReference>
<keyword evidence="2" id="KW-0963">Cytoplasm</keyword>
<dbReference type="InterPro" id="IPR013762">
    <property type="entry name" value="Integrase-like_cat_sf"/>
</dbReference>
<keyword evidence="4" id="KW-0159">Chromosome partition</keyword>
<dbReference type="GO" id="GO:0015074">
    <property type="term" value="P:DNA integration"/>
    <property type="evidence" value="ECO:0007669"/>
    <property type="project" value="UniProtKB-KW"/>
</dbReference>
<evidence type="ECO:0000256" key="5">
    <source>
        <dbReference type="ARBA" id="ARBA00022908"/>
    </source>
</evidence>
<dbReference type="PANTHER" id="PTHR30349:SF77">
    <property type="entry name" value="TYROSINE RECOMBINASE XERC"/>
    <property type="match status" value="1"/>
</dbReference>
<gene>
    <name evidence="12" type="ORF">GKE73_15270</name>
</gene>
<reference evidence="12 13" key="1">
    <citation type="submission" date="2019-11" db="EMBL/GenBank/DDBJ databases">
        <title>Draft genome sequence of Paludibacterium sp. dN18-1.</title>
        <authorList>
            <person name="Im W.-T."/>
        </authorList>
    </citation>
    <scope>NUCLEOTIDE SEQUENCE [LARGE SCALE GENOMIC DNA]</scope>
    <source>
        <strain evidence="13">dN 18-1</strain>
    </source>
</reference>